<dbReference type="EMBL" id="QWKZ01000064">
    <property type="protein sequence ID" value="RIH84254.1"/>
    <property type="molecule type" value="Genomic_DNA"/>
</dbReference>
<accession>A0A399EHW2</accession>
<proteinExistence type="predicted"/>
<dbReference type="RefSeq" id="WP_182482532.1">
    <property type="nucleotide sequence ID" value="NZ_QWKZ01000064.1"/>
</dbReference>
<evidence type="ECO:0000256" key="1">
    <source>
        <dbReference type="SAM" id="SignalP"/>
    </source>
</evidence>
<evidence type="ECO:0000313" key="4">
    <source>
        <dbReference type="Proteomes" id="UP000265800"/>
    </source>
</evidence>
<keyword evidence="4" id="KW-1185">Reference proteome</keyword>
<evidence type="ECO:0000313" key="3">
    <source>
        <dbReference type="EMBL" id="RIH84264.1"/>
    </source>
</evidence>
<sequence>MRRLVLFLALLALLVMGFSETAYACTRPDCLPPGAVRTGGPSGSGR</sequence>
<feature type="signal peptide" evidence="1">
    <location>
        <begin position="1"/>
        <end position="24"/>
    </location>
</feature>
<gene>
    <name evidence="2" type="ORF">Mlute_01937</name>
    <name evidence="3" type="ORF">Mlute_01947</name>
</gene>
<dbReference type="Proteomes" id="UP000265800">
    <property type="component" value="Unassembled WGS sequence"/>
</dbReference>
<dbReference type="EMBL" id="QWKZ01000064">
    <property type="protein sequence ID" value="RIH84264.1"/>
    <property type="molecule type" value="Genomic_DNA"/>
</dbReference>
<organism evidence="3 4">
    <name type="scientific">Meiothermus luteus</name>
    <dbReference type="NCBI Taxonomy" id="2026184"/>
    <lineage>
        <taxon>Bacteria</taxon>
        <taxon>Thermotogati</taxon>
        <taxon>Deinococcota</taxon>
        <taxon>Deinococci</taxon>
        <taxon>Thermales</taxon>
        <taxon>Thermaceae</taxon>
        <taxon>Meiothermus</taxon>
    </lineage>
</organism>
<dbReference type="AlphaFoldDB" id="A0A399EHW2"/>
<name>A0A399EHW2_9DEIN</name>
<feature type="chain" id="PRO_5044587974" evidence="1">
    <location>
        <begin position="25"/>
        <end position="46"/>
    </location>
</feature>
<evidence type="ECO:0000313" key="2">
    <source>
        <dbReference type="EMBL" id="RIH84254.1"/>
    </source>
</evidence>
<reference evidence="3 4" key="1">
    <citation type="submission" date="2018-08" db="EMBL/GenBank/DDBJ databases">
        <title>Meiothermus luteus KCTC 52599 genome sequencing project.</title>
        <authorList>
            <person name="Da Costa M.S."/>
            <person name="Albuquerque L."/>
            <person name="Raposo P."/>
            <person name="Froufe H.J.C."/>
            <person name="Barroso C.S."/>
            <person name="Egas C."/>
        </authorList>
    </citation>
    <scope>NUCLEOTIDE SEQUENCE [LARGE SCALE GENOMIC DNA]</scope>
    <source>
        <strain evidence="3 4">KCTC 52599</strain>
    </source>
</reference>
<comment type="caution">
    <text evidence="3">The sequence shown here is derived from an EMBL/GenBank/DDBJ whole genome shotgun (WGS) entry which is preliminary data.</text>
</comment>
<keyword evidence="1" id="KW-0732">Signal</keyword>
<protein>
    <submittedName>
        <fullName evidence="3">Uncharacterized protein</fullName>
    </submittedName>
</protein>